<dbReference type="Gene3D" id="3.90.550.10">
    <property type="entry name" value="Spore Coat Polysaccharide Biosynthesis Protein SpsA, Chain A"/>
    <property type="match status" value="1"/>
</dbReference>
<dbReference type="InterPro" id="IPR029044">
    <property type="entry name" value="Nucleotide-diphossugar_trans"/>
</dbReference>
<dbReference type="KEGG" id="pmes:FX988_03694"/>
<name>A0A857JNJ9_9ALTE</name>
<keyword evidence="3" id="KW-1185">Reference proteome</keyword>
<proteinExistence type="predicted"/>
<feature type="domain" description="Glycosyltransferase 2-like" evidence="1">
    <location>
        <begin position="16"/>
        <end position="124"/>
    </location>
</feature>
<sequence>MKSETAFLTTIFPTDENYIFEYFSSLANQTFKNFDLILVNDGFRELDKIRRIFPSLAIYELKSAGNIAKNREIMISHARKANYKFAIFGDCDDYFSDNRIEVTLSKLKSNDVVFNQIIPFGQNIDEAEDYFGDRLFEGESIAADDILDKNILGFSNTGINLSCLDDFTVDFPNNLVAVDWYFFSLLLGRGKTACYTKFCTTFYRQYSENTIGFKTIDSEELRHIIKVKIVHFTTLLSDDSRYRKCLEDIKLLEKFILTNESSYLKQVNQITNPLWWELINLTEFKNENYK</sequence>
<dbReference type="Pfam" id="PF00535">
    <property type="entry name" value="Glycos_transf_2"/>
    <property type="match status" value="1"/>
</dbReference>
<accession>A0A857JNJ9</accession>
<reference evidence="2 3" key="1">
    <citation type="submission" date="2019-12" db="EMBL/GenBank/DDBJ databases">
        <title>Genome sequencing and assembly of endphytes of Porphyra tenera.</title>
        <authorList>
            <person name="Park J.M."/>
            <person name="Shin R."/>
            <person name="Jo S.H."/>
        </authorList>
    </citation>
    <scope>NUCLEOTIDE SEQUENCE [LARGE SCALE GENOMIC DNA]</scope>
    <source>
        <strain evidence="2 3">GPM4</strain>
    </source>
</reference>
<gene>
    <name evidence="2" type="ORF">FX988_03694</name>
</gene>
<dbReference type="InterPro" id="IPR001173">
    <property type="entry name" value="Glyco_trans_2-like"/>
</dbReference>
<evidence type="ECO:0000313" key="2">
    <source>
        <dbReference type="EMBL" id="QHJ13433.1"/>
    </source>
</evidence>
<dbReference type="Proteomes" id="UP000464524">
    <property type="component" value="Chromosome"/>
</dbReference>
<dbReference type="OrthoDB" id="9802649at2"/>
<dbReference type="AlphaFoldDB" id="A0A857JNJ9"/>
<protein>
    <recommendedName>
        <fullName evidence="1">Glycosyltransferase 2-like domain-containing protein</fullName>
    </recommendedName>
</protein>
<dbReference type="RefSeq" id="WP_160181524.1">
    <property type="nucleotide sequence ID" value="NZ_CP047656.1"/>
</dbReference>
<dbReference type="EMBL" id="CP047656">
    <property type="protein sequence ID" value="QHJ13433.1"/>
    <property type="molecule type" value="Genomic_DNA"/>
</dbReference>
<dbReference type="SUPFAM" id="SSF53448">
    <property type="entry name" value="Nucleotide-diphospho-sugar transferases"/>
    <property type="match status" value="1"/>
</dbReference>
<organism evidence="2 3">
    <name type="scientific">Paraglaciecola mesophila</name>
    <dbReference type="NCBI Taxonomy" id="197222"/>
    <lineage>
        <taxon>Bacteria</taxon>
        <taxon>Pseudomonadati</taxon>
        <taxon>Pseudomonadota</taxon>
        <taxon>Gammaproteobacteria</taxon>
        <taxon>Alteromonadales</taxon>
        <taxon>Alteromonadaceae</taxon>
        <taxon>Paraglaciecola</taxon>
    </lineage>
</organism>
<evidence type="ECO:0000259" key="1">
    <source>
        <dbReference type="Pfam" id="PF00535"/>
    </source>
</evidence>
<evidence type="ECO:0000313" key="3">
    <source>
        <dbReference type="Proteomes" id="UP000464524"/>
    </source>
</evidence>